<dbReference type="EMBL" id="PYSW02000029">
    <property type="protein sequence ID" value="KAG2379335.1"/>
    <property type="molecule type" value="Genomic_DNA"/>
</dbReference>
<proteinExistence type="predicted"/>
<organism evidence="4 5">
    <name type="scientific">Naegleria lovaniensis</name>
    <name type="common">Amoeba</name>
    <dbReference type="NCBI Taxonomy" id="51637"/>
    <lineage>
        <taxon>Eukaryota</taxon>
        <taxon>Discoba</taxon>
        <taxon>Heterolobosea</taxon>
        <taxon>Tetramitia</taxon>
        <taxon>Eutetramitia</taxon>
        <taxon>Vahlkampfiidae</taxon>
        <taxon>Naegleria</taxon>
    </lineage>
</organism>
<feature type="transmembrane region" description="Helical" evidence="1">
    <location>
        <begin position="937"/>
        <end position="961"/>
    </location>
</feature>
<evidence type="ECO:0000259" key="2">
    <source>
        <dbReference type="Pfam" id="PF14961"/>
    </source>
</evidence>
<dbReference type="GeneID" id="68099928"/>
<name>A0AA88GM18_NAELO</name>
<dbReference type="InterPro" id="IPR032735">
    <property type="entry name" value="BROMI_M"/>
</dbReference>
<keyword evidence="5" id="KW-1185">Reference proteome</keyword>
<keyword evidence="1" id="KW-0812">Transmembrane</keyword>
<dbReference type="Proteomes" id="UP000816034">
    <property type="component" value="Unassembled WGS sequence"/>
</dbReference>
<sequence length="1023" mass="118822">MKKRKTINARSIKQVLEKLQQRYKVFSFDDFDRKLESDSVERDLLSMERLDAQFHKYDIVSAILSQIENVFTKDVIQKINQQGEDSLLFDIMTGSVNFGEQLTSSPKFEHLLLQVLAEVDRAIIEFKENGWTKEPKSSHTSTRDTTSPSAESEFYWENFVNQKSHMFESSDRRKELALTIGNKLLEINTRVEAAKELHKMFAADIVSNEHWNLVLENVTLGLSDENDEVRNLCVAMYKNFFKVSPPEATAEIHINLLNHLIERTSQYQELSTLQLEAIESNHGLLDSFKVLIQFNYEVPKNWLCFFGDTSKTLLEKTFVLLSNRAAYYFLSYLDTENEWFGSWMKEFKIRKKVIKLIPKLEFLSRVYEGLSSTSKDQKTMTYFVLTHSSAICSRLLQNKDCKSIIDYKFMIQKLCESFLTAIREQEEAVIDSMHYRRLLSITKQALINMNSVYFDVDYIAFLMSSFVSSFEINMFTEQFITAICEICNSALVNHAQQVSSNECIMDRLFTFLTEIFSSESLPHTIKLHGLDIFKSITKNENLYDKIESTHMLDLVIEQKKNLYDKVMHILLHMTHKTRGLVLLSKYEILDECLDHLFSSSQLCLPYHCYTLSQVGCVRTSYTDIAINYLTDLIEKEKLIYDQFDWTPETERKDLDQFRYDITQILLLSPFSYEISSIVDEIWSFVKQDYECDCVFGLQLFSSLINNLNAAASLYSSNLWKELLKISFSEDTSIIDEPSYIRNSIVQFCTTVGGKSERREQQLFPFSTCKASVTFDGTDFEGDPTLTEVLQSHSILEYRSFITNTCLVSVTVPSKDLHECLNQNIGSFGLKYLASYFKSVYGEERHFDASQSWSKILATLLFGNDVEKVKIFLANNPFLDLISNHQNFILEITSHIETILCEEFPIQYNSFVMCGLSISNIITRWLRQLFFNFLDLRCIFQILALLKEFGLNALVIVCVLLLKHQASFDNCQEYKLKAWTMHIFEPLQVDGEWFNALMDPSSEFFRLKNKHKGSLVSFENSNNY</sequence>
<dbReference type="InterPro" id="IPR055392">
    <property type="entry name" value="BROMI_C"/>
</dbReference>
<keyword evidence="1" id="KW-0472">Membrane</keyword>
<dbReference type="RefSeq" id="XP_044546597.1">
    <property type="nucleotide sequence ID" value="XM_044697443.1"/>
</dbReference>
<feature type="domain" description="BROMI middle region" evidence="2">
    <location>
        <begin position="188"/>
        <end position="359"/>
    </location>
</feature>
<accession>A0AA88GM18</accession>
<dbReference type="Pfam" id="PF14961">
    <property type="entry name" value="BROMI"/>
    <property type="match status" value="1"/>
</dbReference>
<evidence type="ECO:0000259" key="3">
    <source>
        <dbReference type="Pfam" id="PF23440"/>
    </source>
</evidence>
<evidence type="ECO:0000313" key="4">
    <source>
        <dbReference type="EMBL" id="KAG2379335.1"/>
    </source>
</evidence>
<dbReference type="Pfam" id="PF23440">
    <property type="entry name" value="BROMI_C"/>
    <property type="match status" value="1"/>
</dbReference>
<gene>
    <name evidence="4" type="ORF">C9374_007474</name>
</gene>
<reference evidence="4 5" key="1">
    <citation type="journal article" date="2018" name="BMC Genomics">
        <title>The genome of Naegleria lovaniensis, the basis for a comparative approach to unravel pathogenicity factors of the human pathogenic amoeba N. fowleri.</title>
        <authorList>
            <person name="Liechti N."/>
            <person name="Schurch N."/>
            <person name="Bruggmann R."/>
            <person name="Wittwer M."/>
        </authorList>
    </citation>
    <scope>NUCLEOTIDE SEQUENCE [LARGE SCALE GENOMIC DNA]</scope>
    <source>
        <strain evidence="4 5">ATCC 30569</strain>
    </source>
</reference>
<dbReference type="AlphaFoldDB" id="A0AA88GM18"/>
<evidence type="ECO:0000313" key="5">
    <source>
        <dbReference type="Proteomes" id="UP000816034"/>
    </source>
</evidence>
<evidence type="ECO:0000256" key="1">
    <source>
        <dbReference type="SAM" id="Phobius"/>
    </source>
</evidence>
<feature type="domain" description="BROMI C-terminal Rab TBC-like" evidence="3">
    <location>
        <begin position="892"/>
        <end position="964"/>
    </location>
</feature>
<protein>
    <submittedName>
        <fullName evidence="4">Uncharacterized protein</fullName>
    </submittedName>
</protein>
<comment type="caution">
    <text evidence="4">The sequence shown here is derived from an EMBL/GenBank/DDBJ whole genome shotgun (WGS) entry which is preliminary data.</text>
</comment>
<keyword evidence="1" id="KW-1133">Transmembrane helix</keyword>